<protein>
    <submittedName>
        <fullName evidence="1">Uncharacterized protein</fullName>
    </submittedName>
</protein>
<evidence type="ECO:0000313" key="1">
    <source>
        <dbReference type="EMBL" id="KHG23675.1"/>
    </source>
</evidence>
<dbReference type="EMBL" id="KN425924">
    <property type="protein sequence ID" value="KHG23675.1"/>
    <property type="molecule type" value="Genomic_DNA"/>
</dbReference>
<sequence length="42" mass="4712">MSQTLSYTSSRMSVPMPCPGHGLTLTHLCRCHVPDMVLHWLS</sequence>
<accession>A0A0B0PFF3</accession>
<dbReference type="Proteomes" id="UP000032142">
    <property type="component" value="Unassembled WGS sequence"/>
</dbReference>
<reference evidence="2" key="1">
    <citation type="submission" date="2014-09" db="EMBL/GenBank/DDBJ databases">
        <authorList>
            <person name="Mudge J."/>
            <person name="Ramaraj T."/>
            <person name="Lindquist I.E."/>
            <person name="Bharti A.K."/>
            <person name="Sundararajan A."/>
            <person name="Cameron C.T."/>
            <person name="Woodward J.E."/>
            <person name="May G.D."/>
            <person name="Brubaker C."/>
            <person name="Broadhvest J."/>
            <person name="Wilkins T.A."/>
        </authorList>
    </citation>
    <scope>NUCLEOTIDE SEQUENCE</scope>
    <source>
        <strain evidence="2">cv. AKA8401</strain>
    </source>
</reference>
<evidence type="ECO:0000313" key="2">
    <source>
        <dbReference type="Proteomes" id="UP000032142"/>
    </source>
</evidence>
<dbReference type="AlphaFoldDB" id="A0A0B0PFF3"/>
<keyword evidence="2" id="KW-1185">Reference proteome</keyword>
<organism evidence="1 2">
    <name type="scientific">Gossypium arboreum</name>
    <name type="common">Tree cotton</name>
    <name type="synonym">Gossypium nanking</name>
    <dbReference type="NCBI Taxonomy" id="29729"/>
    <lineage>
        <taxon>Eukaryota</taxon>
        <taxon>Viridiplantae</taxon>
        <taxon>Streptophyta</taxon>
        <taxon>Embryophyta</taxon>
        <taxon>Tracheophyta</taxon>
        <taxon>Spermatophyta</taxon>
        <taxon>Magnoliopsida</taxon>
        <taxon>eudicotyledons</taxon>
        <taxon>Gunneridae</taxon>
        <taxon>Pentapetalae</taxon>
        <taxon>rosids</taxon>
        <taxon>malvids</taxon>
        <taxon>Malvales</taxon>
        <taxon>Malvaceae</taxon>
        <taxon>Malvoideae</taxon>
        <taxon>Gossypium</taxon>
    </lineage>
</organism>
<proteinExistence type="predicted"/>
<name>A0A0B0PFF3_GOSAR</name>
<gene>
    <name evidence="1" type="ORF">F383_03408</name>
</gene>